<feature type="transmembrane region" description="Helical" evidence="1">
    <location>
        <begin position="89"/>
        <end position="111"/>
    </location>
</feature>
<keyword evidence="1" id="KW-1133">Transmembrane helix</keyword>
<dbReference type="Pfam" id="PF14317">
    <property type="entry name" value="YcxB"/>
    <property type="match status" value="1"/>
</dbReference>
<dbReference type="HOGENOM" id="CLU_1347080_0_0_9"/>
<feature type="domain" description="YcxB-like C-terminal" evidence="2">
    <location>
        <begin position="133"/>
        <end position="188"/>
    </location>
</feature>
<dbReference type="Proteomes" id="UP000001946">
    <property type="component" value="Chromosome"/>
</dbReference>
<keyword evidence="1" id="KW-0812">Transmembrane</keyword>
<evidence type="ECO:0000313" key="3">
    <source>
        <dbReference type="EMBL" id="BAE85634.1"/>
    </source>
</evidence>
<proteinExistence type="predicted"/>
<dbReference type="EMBL" id="AP008230">
    <property type="protein sequence ID" value="BAE85634.1"/>
    <property type="molecule type" value="Genomic_DNA"/>
</dbReference>
<sequence length="203" mass="24360">MAGRRAWQRRRGRIMQDEKAVFTIKDVVLEFEDFERFSKNNQTNKIMKGWRIFGAFYFAIVVLSLALIGEKPVDYSAMDFFDLDALRSLAGIFSMLLALFFYPWFIHPWIIKKALKKKLRENKFTQKPYDYHFYESGVVICGENGMSRYTWNDFREVKETKYYLAFYISSMQAHWIPKRMLEGQQDLLEFVKSKVNQYTRVNR</sequence>
<protein>
    <recommendedName>
        <fullName evidence="2">YcxB-like C-terminal domain-containing protein</fullName>
    </recommendedName>
</protein>
<evidence type="ECO:0000256" key="1">
    <source>
        <dbReference type="SAM" id="Phobius"/>
    </source>
</evidence>
<feature type="transmembrane region" description="Helical" evidence="1">
    <location>
        <begin position="49"/>
        <end position="69"/>
    </location>
</feature>
<reference evidence="3 4" key="1">
    <citation type="journal article" date="2006" name="J. Bacteriol.">
        <title>Complete genome sequence of the dehalorespiring bacterium Desulfitobacterium hafniense Y51 and comparison with Dehalococcoides ethenogenes 195.</title>
        <authorList>
            <person name="Nonaka H."/>
            <person name="Keresztes G."/>
            <person name="Shinoda Y."/>
            <person name="Ikenaga Y."/>
            <person name="Abe M."/>
            <person name="Naito K."/>
            <person name="Inatomi K."/>
            <person name="Furukawa K."/>
            <person name="Inui M."/>
            <person name="Yukawa H."/>
        </authorList>
    </citation>
    <scope>NUCLEOTIDE SEQUENCE [LARGE SCALE GENOMIC DNA]</scope>
    <source>
        <strain evidence="3 4">Y51</strain>
    </source>
</reference>
<dbReference type="KEGG" id="dsy:DSY3845"/>
<gene>
    <name evidence="3" type="ordered locus">DSY3845</name>
</gene>
<dbReference type="InterPro" id="IPR025588">
    <property type="entry name" value="YcxB-like_C"/>
</dbReference>
<keyword evidence="4" id="KW-1185">Reference proteome</keyword>
<evidence type="ECO:0000313" key="4">
    <source>
        <dbReference type="Proteomes" id="UP000001946"/>
    </source>
</evidence>
<evidence type="ECO:0000259" key="2">
    <source>
        <dbReference type="Pfam" id="PF14317"/>
    </source>
</evidence>
<dbReference type="AlphaFoldDB" id="Q24QQ8"/>
<keyword evidence="1" id="KW-0472">Membrane</keyword>
<organism evidence="3 4">
    <name type="scientific">Desulfitobacterium hafniense (strain Y51)</name>
    <dbReference type="NCBI Taxonomy" id="138119"/>
    <lineage>
        <taxon>Bacteria</taxon>
        <taxon>Bacillati</taxon>
        <taxon>Bacillota</taxon>
        <taxon>Clostridia</taxon>
        <taxon>Eubacteriales</taxon>
        <taxon>Desulfitobacteriaceae</taxon>
        <taxon>Desulfitobacterium</taxon>
    </lineage>
</organism>
<name>Q24QQ8_DESHY</name>
<accession>Q24QQ8</accession>